<comment type="caution">
    <text evidence="1">The sequence shown here is derived from an EMBL/GenBank/DDBJ whole genome shotgun (WGS) entry which is preliminary data.</text>
</comment>
<reference evidence="1 2" key="1">
    <citation type="journal article" date="2021" name="BMC Biol.">
        <title>Horizontally acquired antibacterial genes associated with adaptive radiation of ladybird beetles.</title>
        <authorList>
            <person name="Li H.S."/>
            <person name="Tang X.F."/>
            <person name="Huang Y.H."/>
            <person name="Xu Z.Y."/>
            <person name="Chen M.L."/>
            <person name="Du X.Y."/>
            <person name="Qiu B.Y."/>
            <person name="Chen P.T."/>
            <person name="Zhang W."/>
            <person name="Slipinski A."/>
            <person name="Escalona H.E."/>
            <person name="Waterhouse R.M."/>
            <person name="Zwick A."/>
            <person name="Pang H."/>
        </authorList>
    </citation>
    <scope>NUCLEOTIDE SEQUENCE [LARGE SCALE GENOMIC DNA]</scope>
    <source>
        <strain evidence="1">SYSU2018</strain>
    </source>
</reference>
<organism evidence="1 2">
    <name type="scientific">Cryptolaemus montrouzieri</name>
    <dbReference type="NCBI Taxonomy" id="559131"/>
    <lineage>
        <taxon>Eukaryota</taxon>
        <taxon>Metazoa</taxon>
        <taxon>Ecdysozoa</taxon>
        <taxon>Arthropoda</taxon>
        <taxon>Hexapoda</taxon>
        <taxon>Insecta</taxon>
        <taxon>Pterygota</taxon>
        <taxon>Neoptera</taxon>
        <taxon>Endopterygota</taxon>
        <taxon>Coleoptera</taxon>
        <taxon>Polyphaga</taxon>
        <taxon>Cucujiformia</taxon>
        <taxon>Coccinelloidea</taxon>
        <taxon>Coccinellidae</taxon>
        <taxon>Scymninae</taxon>
        <taxon>Scymnini</taxon>
        <taxon>Cryptolaemus</taxon>
    </lineage>
</organism>
<gene>
    <name evidence="1" type="ORF">HHI36_000963</name>
</gene>
<proteinExistence type="predicted"/>
<accession>A0ABD2P6Y1</accession>
<evidence type="ECO:0000313" key="1">
    <source>
        <dbReference type="EMBL" id="KAL3286457.1"/>
    </source>
</evidence>
<evidence type="ECO:0000313" key="2">
    <source>
        <dbReference type="Proteomes" id="UP001516400"/>
    </source>
</evidence>
<name>A0ABD2P6Y1_9CUCU</name>
<sequence length="155" mass="17889">MNLEDKQIIAQQKTQKSKYSESLKVANNTNHDTDKWTIVNKKHKTINTIESTKSERTGLKGAFEFVDFHVNRLDPSSQEEDVKTFLKPNHFSMNLRAIDISKFNIDENDVDWNAVIDISELEQQVKKLDGIILFLFDKHAPVESSRKSKNEANLI</sequence>
<dbReference type="AlphaFoldDB" id="A0ABD2P6Y1"/>
<keyword evidence="2" id="KW-1185">Reference proteome</keyword>
<protein>
    <submittedName>
        <fullName evidence="1">Uncharacterized protein</fullName>
    </submittedName>
</protein>
<dbReference type="EMBL" id="JABFTP020000185">
    <property type="protein sequence ID" value="KAL3286457.1"/>
    <property type="molecule type" value="Genomic_DNA"/>
</dbReference>
<dbReference type="Proteomes" id="UP001516400">
    <property type="component" value="Unassembled WGS sequence"/>
</dbReference>